<evidence type="ECO:0000313" key="2">
    <source>
        <dbReference type="EMBL" id="SON58435.1"/>
    </source>
</evidence>
<accession>A0A2C9DEG1</accession>
<dbReference type="Proteomes" id="UP000223606">
    <property type="component" value="Plasmid HDIAp1"/>
</dbReference>
<protein>
    <submittedName>
        <fullName evidence="2">tRNA3(Ser)-specific nuclease</fullName>
    </submittedName>
</protein>
<dbReference type="Gene3D" id="2.180.10.10">
    <property type="entry name" value="RHS repeat-associated core"/>
    <property type="match status" value="1"/>
</dbReference>
<organism evidence="2 3">
    <name type="scientific">Hartmannibacter diazotrophicus</name>
    <dbReference type="NCBI Taxonomy" id="1482074"/>
    <lineage>
        <taxon>Bacteria</taxon>
        <taxon>Pseudomonadati</taxon>
        <taxon>Pseudomonadota</taxon>
        <taxon>Alphaproteobacteria</taxon>
        <taxon>Hyphomicrobiales</taxon>
        <taxon>Pleomorphomonadaceae</taxon>
        <taxon>Hartmannibacter</taxon>
    </lineage>
</organism>
<keyword evidence="1" id="KW-0732">Signal</keyword>
<dbReference type="Pfam" id="PF05593">
    <property type="entry name" value="RHS_repeat"/>
    <property type="match status" value="1"/>
</dbReference>
<dbReference type="OrthoDB" id="8100201at2"/>
<keyword evidence="3" id="KW-1185">Reference proteome</keyword>
<feature type="signal peptide" evidence="1">
    <location>
        <begin position="1"/>
        <end position="27"/>
    </location>
</feature>
<dbReference type="KEGG" id="hdi:HDIA_P0026"/>
<dbReference type="AlphaFoldDB" id="A0A2C9DEG1"/>
<evidence type="ECO:0000256" key="1">
    <source>
        <dbReference type="SAM" id="SignalP"/>
    </source>
</evidence>
<proteinExistence type="predicted"/>
<name>A0A2C9DEG1_9HYPH</name>
<evidence type="ECO:0000313" key="3">
    <source>
        <dbReference type="Proteomes" id="UP000223606"/>
    </source>
</evidence>
<keyword evidence="2" id="KW-0614">Plasmid</keyword>
<geneLocation type="plasmid" evidence="3">
    <name>hdiap1</name>
</geneLocation>
<dbReference type="EMBL" id="LT960615">
    <property type="protein sequence ID" value="SON58435.1"/>
    <property type="molecule type" value="Genomic_DNA"/>
</dbReference>
<feature type="chain" id="PRO_5012203408" evidence="1">
    <location>
        <begin position="28"/>
        <end position="91"/>
    </location>
</feature>
<gene>
    <name evidence="2" type="primary">wapA2</name>
    <name evidence="2" type="ORF">HDIA_P0026</name>
</gene>
<dbReference type="InterPro" id="IPR031325">
    <property type="entry name" value="RHS_repeat"/>
</dbReference>
<sequence length="91" mass="9711">MFVRLAQLISKLSILVAILSLSSGATSAQSQVLYTYDDLGRLISALYDNSVCVVYSYDANGNRTAQTNSVSGAPSTPTWGTGVLGCFRWTP</sequence>
<reference evidence="3" key="1">
    <citation type="submission" date="2017-09" db="EMBL/GenBank/DDBJ databases">
        <title>Genome sequence of Nannocystis excedens DSM 71.</title>
        <authorList>
            <person name="Blom J."/>
        </authorList>
    </citation>
    <scope>NUCLEOTIDE SEQUENCE [LARGE SCALE GENOMIC DNA]</scope>
    <source>
        <strain evidence="3">type strain: E19</strain>
        <plasmid evidence="3">hdiap1</plasmid>
    </source>
</reference>